<keyword evidence="3" id="KW-1185">Reference proteome</keyword>
<organism evidence="2 3">
    <name type="scientific">Sanguibacteroides justesenii</name>
    <dbReference type="NCBI Taxonomy" id="1547597"/>
    <lineage>
        <taxon>Bacteria</taxon>
        <taxon>Pseudomonadati</taxon>
        <taxon>Bacteroidota</taxon>
        <taxon>Bacteroidia</taxon>
        <taxon>Bacteroidales</taxon>
        <taxon>Porphyromonadaceae</taxon>
        <taxon>Sanguibacteroides</taxon>
    </lineage>
</organism>
<proteinExistence type="predicted"/>
<dbReference type="CDD" id="cd10931">
    <property type="entry name" value="CE4_u7"/>
    <property type="match status" value="1"/>
</dbReference>
<evidence type="ECO:0000259" key="1">
    <source>
        <dbReference type="Pfam" id="PF23019"/>
    </source>
</evidence>
<dbReference type="AlphaFoldDB" id="A0A0C3RK09"/>
<dbReference type="EMBL" id="JPIU01000025">
    <property type="protein sequence ID" value="KIO46694.1"/>
    <property type="molecule type" value="Genomic_DNA"/>
</dbReference>
<dbReference type="Pfam" id="PF23019">
    <property type="entry name" value="DUF7033"/>
    <property type="match status" value="1"/>
</dbReference>
<evidence type="ECO:0000313" key="2">
    <source>
        <dbReference type="EMBL" id="KIO46694.1"/>
    </source>
</evidence>
<name>A0A0C3RK09_9PORP</name>
<protein>
    <recommendedName>
        <fullName evidence="1">DUF7033 domain-containing protein</fullName>
    </recommendedName>
</protein>
<dbReference type="RefSeq" id="WP_041504802.1">
    <property type="nucleotide sequence ID" value="NZ_JPIU01000025.1"/>
</dbReference>
<comment type="caution">
    <text evidence="2">The sequence shown here is derived from an EMBL/GenBank/DDBJ whole genome shotgun (WGS) entry which is preliminary data.</text>
</comment>
<evidence type="ECO:0000313" key="3">
    <source>
        <dbReference type="Proteomes" id="UP000031980"/>
    </source>
</evidence>
<feature type="domain" description="DUF7033" evidence="1">
    <location>
        <begin position="101"/>
        <end position="186"/>
    </location>
</feature>
<dbReference type="InterPro" id="IPR011330">
    <property type="entry name" value="Glyco_hydro/deAcase_b/a-brl"/>
</dbReference>
<dbReference type="SUPFAM" id="SSF88713">
    <property type="entry name" value="Glycoside hydrolase/deacetylase"/>
    <property type="match status" value="1"/>
</dbReference>
<reference evidence="2 3" key="1">
    <citation type="submission" date="2014-07" db="EMBL/GenBank/DDBJ databases">
        <title>Porphyromonadaceae bacterium OUH 308042 = ATCC BAA-2681 = DSM 28342 draft genome.</title>
        <authorList>
            <person name="Sydenham T.V."/>
            <person name="Hasman H."/>
            <person name="Justensen U.S."/>
        </authorList>
    </citation>
    <scope>NUCLEOTIDE SEQUENCE [LARGE SCALE GENOMIC DNA]</scope>
    <source>
        <strain evidence="2 3">OUH 308042</strain>
    </source>
</reference>
<dbReference type="InterPro" id="IPR054297">
    <property type="entry name" value="DUF7033"/>
</dbReference>
<dbReference type="Gene3D" id="3.20.20.370">
    <property type="entry name" value="Glycoside hydrolase/deacetylase"/>
    <property type="match status" value="1"/>
</dbReference>
<accession>A0A0C3RK09</accession>
<dbReference type="Proteomes" id="UP000031980">
    <property type="component" value="Unassembled WGS sequence"/>
</dbReference>
<sequence>MQQDTLEYRNRECAYIIEVLSDFLGLSCEVKVGERYCITGKNGKLEINNVFWGTLGNEYLKKENIPAELKWLNTPFEGLRQLPIVYGVDELLLENNYVYCGLDIFSSAFFMLTRWEELFLPKDKFGRCDENEMFVVKYGIYNRPVVNEYIELLRELLTYIGVEVKKCDRKFHPFITHDVDDLFRYASYKNFCKNLTEDILHRKSLKTFLQSCYNYIRYRAGKIKDPFDTFDEVMDLSDQYGYKDAFYFMPSYRKEYDSRYDIRDKRIKRITDHIVKCGHEVGIHPSRNTFQCQEQFRKEMQRLNKICPEVKGGRQHYLLYSIPETFRTWDENGLAYDAGLGFTFRGGFRCGICYDYPFFDVLERRRLGLWVRPLIVMETALLRGGKEPESVREDIFGLVDTVRKYRGEFVFLWHTDNFNRVEYYKYRDLYFKTLKYVAHGEE</sequence>
<gene>
    <name evidence="2" type="ORF">BA92_02190</name>
</gene>
<dbReference type="GO" id="GO:0005975">
    <property type="term" value="P:carbohydrate metabolic process"/>
    <property type="evidence" value="ECO:0007669"/>
    <property type="project" value="InterPro"/>
</dbReference>